<dbReference type="Pfam" id="PF16220">
    <property type="entry name" value="DUF4880"/>
    <property type="match status" value="1"/>
</dbReference>
<proteinExistence type="predicted"/>
<dbReference type="PANTHER" id="PTHR30273:SF2">
    <property type="entry name" value="PROTEIN FECR"/>
    <property type="match status" value="1"/>
</dbReference>
<dbReference type="PIRSF" id="PIRSF018266">
    <property type="entry name" value="FecR"/>
    <property type="match status" value="1"/>
</dbReference>
<keyword evidence="5" id="KW-1185">Reference proteome</keyword>
<protein>
    <submittedName>
        <fullName evidence="4">FecR domain-containing protein</fullName>
    </submittedName>
</protein>
<dbReference type="Gene3D" id="2.60.120.1440">
    <property type="match status" value="1"/>
</dbReference>
<sequence length="338" mass="35394">MMGQQQHHPRPDIDAEAATWVIRLGGAPLDHATRRQFDQWLAADPAHRDAFDAAQAVWGALGPAPAAARTTMTGAAPRRHRQRSLMAMAAAAAVMLAVGLGTGGADVWLAPDPWRMLTADHRSTSDGPASVTLADGSRVVLDASSAIAVDDSDTQRRVTLLAGRAYFDVAPSAVAGGRSFVVAAGTGTIRAIGTGFVADMTLPGRVTVTVTEHAVEVTTTPAADGAGSGTAATAGLAAGQSLVYDDHGRIGQVVAADVSRAMAWRQGRLVFDRQPLSEVVAVLQRHQHGRIMILNDDLAARRVSGVFHGDDPEAALRAITDELGATRRTVPPFLTLLY</sequence>
<reference evidence="4 5" key="1">
    <citation type="submission" date="2024-03" db="EMBL/GenBank/DDBJ databases">
        <title>High-quality draft genome sequencing of Tistrella sp. BH-R2-4.</title>
        <authorList>
            <person name="Dong C."/>
        </authorList>
    </citation>
    <scope>NUCLEOTIDE SEQUENCE [LARGE SCALE GENOMIC DNA]</scope>
    <source>
        <strain evidence="4 5">BH-R2-4</strain>
    </source>
</reference>
<evidence type="ECO:0000256" key="1">
    <source>
        <dbReference type="SAM" id="Phobius"/>
    </source>
</evidence>
<gene>
    <name evidence="4" type="ORF">WG926_22920</name>
</gene>
<feature type="domain" description="FecR protein" evidence="2">
    <location>
        <begin position="121"/>
        <end position="216"/>
    </location>
</feature>
<dbReference type="EMBL" id="JBBKTW010000010">
    <property type="protein sequence ID" value="MEN2991184.1"/>
    <property type="molecule type" value="Genomic_DNA"/>
</dbReference>
<keyword evidence="1" id="KW-0472">Membrane</keyword>
<evidence type="ECO:0000313" key="5">
    <source>
        <dbReference type="Proteomes" id="UP001413721"/>
    </source>
</evidence>
<keyword evidence="1" id="KW-1133">Transmembrane helix</keyword>
<dbReference type="InterPro" id="IPR006860">
    <property type="entry name" value="FecR"/>
</dbReference>
<evidence type="ECO:0000259" key="3">
    <source>
        <dbReference type="Pfam" id="PF16220"/>
    </source>
</evidence>
<dbReference type="InterPro" id="IPR032623">
    <property type="entry name" value="FecR_N"/>
</dbReference>
<evidence type="ECO:0000313" key="4">
    <source>
        <dbReference type="EMBL" id="MEN2991184.1"/>
    </source>
</evidence>
<accession>A0ABU9YQU2</accession>
<dbReference type="Pfam" id="PF04773">
    <property type="entry name" value="FecR"/>
    <property type="match status" value="1"/>
</dbReference>
<dbReference type="PANTHER" id="PTHR30273">
    <property type="entry name" value="PERIPLASMIC SIGNAL SENSOR AND SIGMA FACTOR ACTIVATOR FECR-RELATED"/>
    <property type="match status" value="1"/>
</dbReference>
<dbReference type="Gene3D" id="3.55.50.30">
    <property type="match status" value="1"/>
</dbReference>
<feature type="transmembrane region" description="Helical" evidence="1">
    <location>
        <begin position="85"/>
        <end position="109"/>
    </location>
</feature>
<evidence type="ECO:0000259" key="2">
    <source>
        <dbReference type="Pfam" id="PF04773"/>
    </source>
</evidence>
<keyword evidence="1" id="KW-0812">Transmembrane</keyword>
<name>A0ABU9YQU2_9PROT</name>
<dbReference type="Proteomes" id="UP001413721">
    <property type="component" value="Unassembled WGS sequence"/>
</dbReference>
<organism evidence="4 5">
    <name type="scientific">Tistrella arctica</name>
    <dbReference type="NCBI Taxonomy" id="3133430"/>
    <lineage>
        <taxon>Bacteria</taxon>
        <taxon>Pseudomonadati</taxon>
        <taxon>Pseudomonadota</taxon>
        <taxon>Alphaproteobacteria</taxon>
        <taxon>Geminicoccales</taxon>
        <taxon>Geminicoccaceae</taxon>
        <taxon>Tistrella</taxon>
    </lineage>
</organism>
<feature type="domain" description="FecR N-terminal" evidence="3">
    <location>
        <begin position="16"/>
        <end position="56"/>
    </location>
</feature>
<dbReference type="InterPro" id="IPR012373">
    <property type="entry name" value="Ferrdict_sens_TM"/>
</dbReference>
<comment type="caution">
    <text evidence="4">The sequence shown here is derived from an EMBL/GenBank/DDBJ whole genome shotgun (WGS) entry which is preliminary data.</text>
</comment>
<dbReference type="RefSeq" id="WP_345938377.1">
    <property type="nucleotide sequence ID" value="NZ_JBBKTW010000010.1"/>
</dbReference>